<evidence type="ECO:0000259" key="4">
    <source>
        <dbReference type="Pfam" id="PF00535"/>
    </source>
</evidence>
<evidence type="ECO:0000313" key="6">
    <source>
        <dbReference type="Proteomes" id="UP000229056"/>
    </source>
</evidence>
<comment type="caution">
    <text evidence="5">The sequence shown here is derived from an EMBL/GenBank/DDBJ whole genome shotgun (WGS) entry which is preliminary data.</text>
</comment>
<accession>A0A2H0W382</accession>
<dbReference type="PANTHER" id="PTHR43398:SF1">
    <property type="entry name" value="DOLICHOL-PHOSPHATE MANNOSYLTRANSFERASE SUBUNIT 1"/>
    <property type="match status" value="1"/>
</dbReference>
<feature type="domain" description="Glycosyltransferase 2-like" evidence="4">
    <location>
        <begin position="8"/>
        <end position="172"/>
    </location>
</feature>
<keyword evidence="2 5" id="KW-0328">Glycosyltransferase</keyword>
<dbReference type="SUPFAM" id="SSF53448">
    <property type="entry name" value="Nucleotide-diphospho-sugar transferases"/>
    <property type="match status" value="1"/>
</dbReference>
<reference evidence="6" key="1">
    <citation type="submission" date="2017-09" db="EMBL/GenBank/DDBJ databases">
        <title>Depth-based differentiation of microbial function through sediment-hosted aquifers and enrichment of novel symbionts in the deep terrestrial subsurface.</title>
        <authorList>
            <person name="Probst A.J."/>
            <person name="Ladd B."/>
            <person name="Jarett J.K."/>
            <person name="Geller-Mcgrath D.E."/>
            <person name="Sieber C.M.K."/>
            <person name="Emerson J.B."/>
            <person name="Anantharaman K."/>
            <person name="Thomas B.C."/>
            <person name="Malmstrom R."/>
            <person name="Stieglmeier M."/>
            <person name="Klingl A."/>
            <person name="Woyke T."/>
            <person name="Ryan C.M."/>
            <person name="Banfield J.F."/>
        </authorList>
    </citation>
    <scope>NUCLEOTIDE SEQUENCE [LARGE SCALE GENOMIC DNA]</scope>
</reference>
<dbReference type="InterPro" id="IPR001173">
    <property type="entry name" value="Glyco_trans_2-like"/>
</dbReference>
<proteinExistence type="inferred from homology"/>
<comment type="similarity">
    <text evidence="1">Belongs to the glycosyltransferase 2 family.</text>
</comment>
<evidence type="ECO:0000256" key="1">
    <source>
        <dbReference type="ARBA" id="ARBA00006739"/>
    </source>
</evidence>
<evidence type="ECO:0000313" key="5">
    <source>
        <dbReference type="EMBL" id="PIS05823.1"/>
    </source>
</evidence>
<dbReference type="InterPro" id="IPR029044">
    <property type="entry name" value="Nucleotide-diphossugar_trans"/>
</dbReference>
<dbReference type="CDD" id="cd06442">
    <property type="entry name" value="DPM1_like"/>
    <property type="match status" value="1"/>
</dbReference>
<dbReference type="GO" id="GO:0009247">
    <property type="term" value="P:glycolipid biosynthetic process"/>
    <property type="evidence" value="ECO:0007669"/>
    <property type="project" value="TreeGrafter"/>
</dbReference>
<dbReference type="EMBL" id="PEZY01000012">
    <property type="protein sequence ID" value="PIS05823.1"/>
    <property type="molecule type" value="Genomic_DNA"/>
</dbReference>
<dbReference type="InterPro" id="IPR039528">
    <property type="entry name" value="DPM1-like"/>
</dbReference>
<dbReference type="Proteomes" id="UP000229056">
    <property type="component" value="Unassembled WGS sequence"/>
</dbReference>
<dbReference type="AlphaFoldDB" id="A0A2H0W382"/>
<evidence type="ECO:0000256" key="3">
    <source>
        <dbReference type="ARBA" id="ARBA00022679"/>
    </source>
</evidence>
<dbReference type="GO" id="GO:0004582">
    <property type="term" value="F:dolichyl-phosphate beta-D-mannosyltransferase activity"/>
    <property type="evidence" value="ECO:0007669"/>
    <property type="project" value="InterPro"/>
</dbReference>
<organism evidence="5 6">
    <name type="scientific">Candidatus Buchananbacteria bacterium CG10_big_fil_rev_8_21_14_0_10_33_19</name>
    <dbReference type="NCBI Taxonomy" id="1974525"/>
    <lineage>
        <taxon>Bacteria</taxon>
        <taxon>Candidatus Buchananiibacteriota</taxon>
    </lineage>
</organism>
<dbReference type="Gene3D" id="3.90.550.10">
    <property type="entry name" value="Spore Coat Polysaccharide Biosynthesis Protein SpsA, Chain A"/>
    <property type="match status" value="1"/>
</dbReference>
<evidence type="ECO:0000256" key="2">
    <source>
        <dbReference type="ARBA" id="ARBA00022676"/>
    </source>
</evidence>
<name>A0A2H0W382_9BACT</name>
<dbReference type="PANTHER" id="PTHR43398">
    <property type="entry name" value="DOLICHOL-PHOSPHATE MANNOSYLTRANSFERASE SUBUNIT 1"/>
    <property type="match status" value="1"/>
</dbReference>
<sequence length="237" mass="26507">MSKKIFISIATYNEKENIEKLIQDIFGVGYDNLSIIIIDDNSPDGTSDIVKRLQSEFTNLYLIQRSGKLGYGSAHIAGFKLAMEKGSEIIISMDADFSHDPKKIPELVTAMDNGSDVVIGSRRVAGGKVVGWGLWRKFCSAGAMLSSQVILGIKTKDLTSGFRAYDVKVFNKVNLDSIKSNGYSFLEELIYLVEKNKFTVKEVPIVFHDRQLGNSKLSKKEIVKFFITIFKIKFGKK</sequence>
<dbReference type="Pfam" id="PF00535">
    <property type="entry name" value="Glycos_transf_2"/>
    <property type="match status" value="1"/>
</dbReference>
<dbReference type="GO" id="GO:0016020">
    <property type="term" value="C:membrane"/>
    <property type="evidence" value="ECO:0007669"/>
    <property type="project" value="GOC"/>
</dbReference>
<keyword evidence="3 5" id="KW-0808">Transferase</keyword>
<gene>
    <name evidence="5" type="ORF">COT80_03595</name>
</gene>
<protein>
    <submittedName>
        <fullName evidence="5">Dolichyl-phosphate beta-D-mannosyltransferase</fullName>
    </submittedName>
</protein>
<dbReference type="FunFam" id="3.90.550.10:FF:000122">
    <property type="entry name" value="Dolichol-phosphate mannosyltransferase subunit 1"/>
    <property type="match status" value="1"/>
</dbReference>